<feature type="transmembrane region" description="Helical" evidence="2">
    <location>
        <begin position="2996"/>
        <end position="3022"/>
    </location>
</feature>
<feature type="transmembrane region" description="Helical" evidence="2">
    <location>
        <begin position="3078"/>
        <end position="3097"/>
    </location>
</feature>
<feature type="compositionally biased region" description="Polar residues" evidence="1">
    <location>
        <begin position="1842"/>
        <end position="1883"/>
    </location>
</feature>
<feature type="compositionally biased region" description="Low complexity" evidence="1">
    <location>
        <begin position="1559"/>
        <end position="1570"/>
    </location>
</feature>
<feature type="domain" description="TRP C-terminal" evidence="3">
    <location>
        <begin position="2892"/>
        <end position="3167"/>
    </location>
</feature>
<evidence type="ECO:0000256" key="1">
    <source>
        <dbReference type="SAM" id="MobiDB-lite"/>
    </source>
</evidence>
<feature type="compositionally biased region" description="Low complexity" evidence="1">
    <location>
        <begin position="366"/>
        <end position="384"/>
    </location>
</feature>
<feature type="compositionally biased region" description="Polar residues" evidence="1">
    <location>
        <begin position="2046"/>
        <end position="2087"/>
    </location>
</feature>
<feature type="compositionally biased region" description="Low complexity" evidence="1">
    <location>
        <begin position="634"/>
        <end position="652"/>
    </location>
</feature>
<feature type="compositionally biased region" description="Polar residues" evidence="1">
    <location>
        <begin position="2381"/>
        <end position="2408"/>
    </location>
</feature>
<feature type="compositionally biased region" description="Low complexity" evidence="1">
    <location>
        <begin position="2428"/>
        <end position="2454"/>
    </location>
</feature>
<feature type="compositionally biased region" description="Low complexity" evidence="1">
    <location>
        <begin position="2216"/>
        <end position="2227"/>
    </location>
</feature>
<feature type="compositionally biased region" description="Low complexity" evidence="1">
    <location>
        <begin position="921"/>
        <end position="932"/>
    </location>
</feature>
<gene>
    <name evidence="4" type="ORF">PFR001_LOCUS5684</name>
</gene>
<keyword evidence="2" id="KW-0472">Membrane</keyword>
<feature type="compositionally biased region" description="Polar residues" evidence="1">
    <location>
        <begin position="2333"/>
        <end position="2374"/>
    </location>
</feature>
<feature type="compositionally biased region" description="Polar residues" evidence="1">
    <location>
        <begin position="1925"/>
        <end position="1966"/>
    </location>
</feature>
<feature type="compositionally biased region" description="Polar residues" evidence="1">
    <location>
        <begin position="853"/>
        <end position="894"/>
    </location>
</feature>
<feature type="compositionally biased region" description="Polar residues" evidence="1">
    <location>
        <begin position="108"/>
        <end position="136"/>
    </location>
</feature>
<sequence>MDRRRRWNSRKRALTFGLIVIIVIVVCGTSLVGADQVSNFAQLETNVRLPNLNQTTRDLRASASSIANANLDDTDKDGNLDTADAKIDDAGDDASSKSTMKKTSESTNEPTTVDDGNSNTADTKTTAIMTPETTPLASSHASNSASDLSTTTQTPQPPNTPEAVTIPNSGSTTEAPTSPTNAPLPIDLTKQIPSIETPTTSVSLESEGSTGSNKEPSTDTPAEAPTTSDDGSESSKAGSPPETPTKPDDGSESNKAGSPPETPTTPDADSATDALTKTKPPTNALLPIDLTKRLPSIETPTTSVSLDSEDSTGSNKEPSTDTLAEAPTTSDDGSESSKAGSPPETPTKPDDGSESNKAGSPPETPTTPDADSATDASTKTKSATNALLPIDLTKRLPSIETPTTSVSLKSEDSTGSNKEPSTDTPAEAPTTSDDGSESSKAGSPPETPTKPDDGSESNKAGSPPETPTTPDADSATDASTKTKPPTNALLPIDLTKKLPSIETPTTSVSLDSEGSTGSNKKPSTDTPAEAPTTSDNDSESNKAGSPPETPTTPDADSATDASTKTKSATNALLPIDLTKKLPSIETPTTSVSLESEDSTGSNEKPSTDTPAEAPTTSDDGSESNKAGSPPETPTTPDADSATDASTKTKSATNALLPIDLTKKLPSIETPTTSVSLDSEGSTGSNKEPSTDTPAEAPTTSDDGSESSKAGSPPETPTKPDDGSESNKAGSPPETPTTPDADSATDASTKTKSATNALLPIDLTKKLPSIETPTTSVSLDSEDSTGSNKEPSTDTPAEAPTTSDDGSESSKAGSPPETPTTPDADSATDASTKTKPATNALLPIDLTKRLPSIETPTTSVSLDSEDSTGSNKEPSTDTLAEAPTTSDDGSESSKAGSPPETPTKPDDGSESNKAGSPPETPTTPDADSATDASTKTKPATNALLPIDLTKKLPSIETPTTSVSLDSEGSTGSNKEPSTDTPAEAPTTSDDGSESSKAGSPPETPTKPDDGSESNKAGSPPETPTTPDADSATDASTKTKPATNALLPIDLTKKLPSIETPTTSVSLDSEDSTGSNKEPSTDTPAEAPTTSDDGSESSKAGSPPETPTTPDADSATDASTKTKPATNALLPIDLTKKLPSIETPTTSVSLDSEDSTGSNKEPSTDTPAEAPTTSDDGSESSKAGSPPETPTKPDDGSESNKAGSPPETPTTPDADSATDALTKTKPPTNALLPIDLTKKLPSIETPTTSVSLDSEGSTGSNKEPSTDTLAEAPTTSDDGSESSKAGSPPETPTTPDADSATDASTKTKPATNALLPIDLTKKLPSIETPTTSVSLDSEDSTGSNKEPSTDTPAEAPTTSDDGSESSKAGSPPETPTKPDDGSESNKAGSPPETPTTPDADSATDASTKTKPATNALLPIDLTKKLPSIETPTTSVSLDSEGSTGSNKEPSTDTPAEAPTTSDDGSESNKAGSPPETPTTPDADSATDASTKTKSATNALLPIDLTKRLPSIETPTTSVSLESEDSTGSNKEPSTDTPAEAPTTSDDGSESNKAGSPPETPTTPDADSATDASTKTKPPTNALLPIDLTKKLPSIETPTTSVSLESEGSTGSNKEPSTDTPAEAPTTSDDGSESNKAGSPPETPTTPDADSATDASTKTKSATNALLPIDLTKKLPSIETPTTSVSLDSEDSTGSNKEPSTDTPAEAPTTSDDGSESNKAGSPPETPTTPDADSATDASTKTKPATNALLPIDLTKKLPSIETPTTSVSLESEDSTGSNEKPSTDTLAEAPTTSDDGSESNKAGSPPETPTTPDADSATDASTKTKSATNALLPIDLTKKLPSIETPTTSVSLDSEDSTGSNKEPSTDTPAEAPTTSDDGSESNKAGSPPETPTTPDADSATDASTKTKPATNALLPIDLTKRLPSIETPTTSVSLDSEDSTGSNKEPSTDTPAEAPTTSDDGSESSKAGSPPETPTKPDDGSESNKAGSPPETPTKPDDGSESSKAGSPPETPTTPDADSATDASTKTKPATNALLPIDLTKKLPSIETPTTSVSLESEGSTGSNKEPSTDTLAEAPTTSDDGSESSKAGTPPETPTKPDDGSESNKAGSPPETPTTPDADSATDASTKTKSATNALLPIDLTKKLPSIETPTTSVSLDSEDSTGSNKEPSTDTLAEAPTTSDDGSESSKAGTPPETPTKPDDGSESNKAGSPPETPTTPDADSATDASTKTKPPTNALLPIDLTKKLPSIETPTTSVSLESEDSTGSNKEPSTDTPAEAPTTSDDGSESNKAGSPPETPTTPDADSATDASTKTKSATNALLPIDLTKKLPSIETPTTSVSLDSEDSTGSNKEPSTDTLAEAPTTSDDGSESSKAGTPPETPSSADAGSEASVTTESSFLLRTSGSSDETPAHTPTLPLTQWSPPPVLRAPARVPKSHSELSVSDSSSSQTGSFNPPHSLQLSKTPESSPDSPEDVMGIPAPVTSDPRTSTRPTPTTASSTPTPNKPSPSVSSSSTSGASSSDSPDSPEPSTDTAPAAASRKPTALDDNTPSPAPVKRAPALKVDSAKTHDDGNDVSQTEQTSLEMSPSELNKPSPAPVTRSPPSKAIMMPPSKAISMPPSKAISMPPSKAISMPPSKAISMPPSKAISMPPSLGSSDSMGTVMPADISDITDSAAEKVEKVKEVEEAEAITKQIDSGGRNEADENMIKDNDMILLGDTGSMITYLDGNKVTTFEKYNRGVDDLQTIRDEDDSYNNIIVGGGNRSNLPPGASISLSSASQKMQNTLLYTSYTLGAVSTVLLMFFHLLALHRPPWLGGSGDQGGGNGRTSMGWLTPNVWELIVVVGYIQHISSISMLELTKAPQIVLDFTDSFSFANLHLSSVTTTAVSKGSRRLQLVILTGIVAFSDRIGVDENEVLLTMFWFLLVAIAILGVLFASAAGFTFYRQHLSASTWSAFSAALRSSFAMCVVGLGVAAWVLSVFPLVVMSSYELVMQLRYRVGIGLAVALFSLWAVVAGGLSYAFVSVRAIPLKDAFRFKHFAVWGSLYGDSKMVFRYFFVVTVSFQILLGVITGAVSGMPAQLVALMVTHLLFVVIALIIRPFADRWVLSVVVSLRVIAIANLLCSFAFLTSSSLSLHWRGIVAQSFVVFNAITLILFFARYIAMFVLALKRWSSFTSRESVERYEMTQRLARSYNDRTPIFVTHDLRNHHQLHDGGRFIASGAGFTPTTRGPEYSSRYSSDYSDRHVYSSRQRYAPTPLGSSYSPDSRVHEQSHYH</sequence>
<name>A0ABN8CD61_9STRA</name>
<feature type="compositionally biased region" description="Low complexity" evidence="1">
    <location>
        <begin position="2299"/>
        <end position="2317"/>
    </location>
</feature>
<feature type="compositionally biased region" description="Low complexity" evidence="1">
    <location>
        <begin position="1393"/>
        <end position="1404"/>
    </location>
</feature>
<feature type="compositionally biased region" description="Polar residues" evidence="1">
    <location>
        <begin position="1593"/>
        <end position="1634"/>
    </location>
</feature>
<feature type="compositionally biased region" description="Low complexity" evidence="1">
    <location>
        <begin position="551"/>
        <end position="569"/>
    </location>
</feature>
<dbReference type="PANTHER" id="PTHR31145:SF6">
    <property type="entry name" value="INTEGRAL MEMBRANE PROTEIN (AFU_ORTHOLOGUE AFUA_7G01610)"/>
    <property type="match status" value="1"/>
</dbReference>
<feature type="region of interest" description="Disordered" evidence="1">
    <location>
        <begin position="3252"/>
        <end position="3274"/>
    </location>
</feature>
<keyword evidence="5" id="KW-1185">Reference proteome</keyword>
<dbReference type="InterPro" id="IPR010308">
    <property type="entry name" value="TRP_C"/>
</dbReference>
<feature type="compositionally biased region" description="Polar residues" evidence="1">
    <location>
        <begin position="1427"/>
        <end position="1468"/>
    </location>
</feature>
<feature type="compositionally biased region" description="Low complexity" evidence="1">
    <location>
        <begin position="468"/>
        <end position="479"/>
    </location>
</feature>
<keyword evidence="2" id="KW-0812">Transmembrane</keyword>
<feature type="compositionally biased region" description="Low complexity" evidence="1">
    <location>
        <begin position="2012"/>
        <end position="2023"/>
    </location>
</feature>
<feature type="transmembrane region" description="Helical" evidence="2">
    <location>
        <begin position="2893"/>
        <end position="2910"/>
    </location>
</feature>
<feature type="compositionally biased region" description="Low complexity" evidence="1">
    <location>
        <begin position="2114"/>
        <end position="2132"/>
    </location>
</feature>
<organism evidence="4 5">
    <name type="scientific">Peronospora farinosa</name>
    <dbReference type="NCBI Taxonomy" id="134698"/>
    <lineage>
        <taxon>Eukaryota</taxon>
        <taxon>Sar</taxon>
        <taxon>Stramenopiles</taxon>
        <taxon>Oomycota</taxon>
        <taxon>Peronosporomycetes</taxon>
        <taxon>Peronosporales</taxon>
        <taxon>Peronosporaceae</taxon>
        <taxon>Peronospora</taxon>
    </lineage>
</organism>
<feature type="compositionally biased region" description="Low complexity" evidence="1">
    <location>
        <begin position="1476"/>
        <end position="1494"/>
    </location>
</feature>
<dbReference type="CDD" id="cd06174">
    <property type="entry name" value="MFS"/>
    <property type="match status" value="1"/>
</dbReference>
<feature type="compositionally biased region" description="Polar residues" evidence="1">
    <location>
        <begin position="1759"/>
        <end position="1800"/>
    </location>
</feature>
<proteinExistence type="predicted"/>
<feature type="compositionally biased region" description="Polar residues" evidence="1">
    <location>
        <begin position="400"/>
        <end position="441"/>
    </location>
</feature>
<feature type="compositionally biased region" description="Low complexity" evidence="1">
    <location>
        <begin position="1208"/>
        <end position="1218"/>
    </location>
</feature>
<dbReference type="Proteomes" id="UP001157938">
    <property type="component" value="Unassembled WGS sequence"/>
</dbReference>
<feature type="compositionally biased region" description="Low complexity" evidence="1">
    <location>
        <begin position="1106"/>
        <end position="1117"/>
    </location>
</feature>
<feature type="compositionally biased region" description="Polar residues" evidence="1">
    <location>
        <begin position="191"/>
        <end position="237"/>
    </location>
</feature>
<feature type="compositionally biased region" description="Low complexity" evidence="1">
    <location>
        <begin position="1642"/>
        <end position="1660"/>
    </location>
</feature>
<dbReference type="EMBL" id="CAKLBC010001230">
    <property type="protein sequence ID" value="CAH0490348.1"/>
    <property type="molecule type" value="Genomic_DNA"/>
</dbReference>
<feature type="compositionally biased region" description="Polar residues" evidence="1">
    <location>
        <begin position="668"/>
        <end position="709"/>
    </location>
</feature>
<feature type="compositionally biased region" description="Polar residues" evidence="1">
    <location>
        <begin position="770"/>
        <end position="811"/>
    </location>
</feature>
<feature type="compositionally biased region" description="Polar residues" evidence="1">
    <location>
        <begin position="1140"/>
        <end position="1181"/>
    </location>
</feature>
<feature type="region of interest" description="Disordered" evidence="1">
    <location>
        <begin position="69"/>
        <end position="2620"/>
    </location>
</feature>
<dbReference type="InterPro" id="IPR040241">
    <property type="entry name" value="TRP_Flc/Pkd2-like"/>
</dbReference>
<feature type="compositionally biased region" description="Low complexity" evidence="1">
    <location>
        <begin position="736"/>
        <end position="754"/>
    </location>
</feature>
<dbReference type="PANTHER" id="PTHR31145">
    <property type="entry name" value="INTEGRAL MEMBRANE PROTEIN (AFU_ORTHOLOGUE AFUA_7G01610)"/>
    <property type="match status" value="1"/>
</dbReference>
<feature type="compositionally biased region" description="Polar residues" evidence="1">
    <location>
        <begin position="2574"/>
        <end position="2591"/>
    </location>
</feature>
<feature type="compositionally biased region" description="Polar residues" evidence="1">
    <location>
        <begin position="1242"/>
        <end position="1283"/>
    </location>
</feature>
<feature type="transmembrane region" description="Helical" evidence="2">
    <location>
        <begin position="3139"/>
        <end position="3167"/>
    </location>
</feature>
<feature type="compositionally biased region" description="Polar residues" evidence="1">
    <location>
        <begin position="955"/>
        <end position="996"/>
    </location>
</feature>
<feature type="compositionally biased region" description="Polar residues" evidence="1">
    <location>
        <begin position="1676"/>
        <end position="1717"/>
    </location>
</feature>
<feature type="compositionally biased region" description="Low complexity" evidence="1">
    <location>
        <begin position="137"/>
        <end position="154"/>
    </location>
</feature>
<feature type="compositionally biased region" description="Polar residues" evidence="1">
    <location>
        <begin position="166"/>
        <end position="181"/>
    </location>
</feature>
<feature type="transmembrane region" description="Helical" evidence="2">
    <location>
        <begin position="3051"/>
        <end position="3072"/>
    </location>
</feature>
<feature type="transmembrane region" description="Helical" evidence="2">
    <location>
        <begin position="2916"/>
        <end position="2943"/>
    </location>
</feature>
<feature type="compositionally biased region" description="Polar residues" evidence="1">
    <location>
        <begin position="502"/>
        <end position="535"/>
    </location>
</feature>
<feature type="compositionally biased region" description="Polar residues" evidence="1">
    <location>
        <begin position="298"/>
        <end position="339"/>
    </location>
</feature>
<feature type="compositionally biased region" description="Low complexity" evidence="1">
    <location>
        <begin position="1808"/>
        <end position="1826"/>
    </location>
</feature>
<evidence type="ECO:0000313" key="5">
    <source>
        <dbReference type="Proteomes" id="UP001157938"/>
    </source>
</evidence>
<evidence type="ECO:0000256" key="2">
    <source>
        <dbReference type="SAM" id="Phobius"/>
    </source>
</evidence>
<feature type="compositionally biased region" description="Low complexity" evidence="1">
    <location>
        <begin position="819"/>
        <end position="830"/>
    </location>
</feature>
<feature type="compositionally biased region" description="Low complexity" evidence="1">
    <location>
        <begin position="1891"/>
        <end position="1902"/>
    </location>
</feature>
<dbReference type="Pfam" id="PF06011">
    <property type="entry name" value="TRP"/>
    <property type="match status" value="1"/>
</dbReference>
<comment type="caution">
    <text evidence="4">The sequence shown here is derived from an EMBL/GenBank/DDBJ whole genome shotgun (WGS) entry which is preliminary data.</text>
</comment>
<feature type="transmembrane region" description="Helical" evidence="2">
    <location>
        <begin position="2963"/>
        <end position="2984"/>
    </location>
</feature>
<feature type="compositionally biased region" description="Polar residues" evidence="1">
    <location>
        <begin position="2455"/>
        <end position="2470"/>
    </location>
</feature>
<feature type="compositionally biased region" description="Low complexity" evidence="1">
    <location>
        <begin position="1725"/>
        <end position="1736"/>
    </location>
</feature>
<feature type="compositionally biased region" description="Low complexity" evidence="1">
    <location>
        <begin position="2483"/>
        <end position="2535"/>
    </location>
</feature>
<feature type="compositionally biased region" description="Low complexity" evidence="1">
    <location>
        <begin position="1023"/>
        <end position="1034"/>
    </location>
</feature>
<protein>
    <recommendedName>
        <fullName evidence="3">TRP C-terminal domain-containing protein</fullName>
    </recommendedName>
</protein>
<feature type="compositionally biased region" description="Polar residues" evidence="1">
    <location>
        <begin position="2250"/>
        <end position="2291"/>
    </location>
</feature>
<feature type="transmembrane region" description="Helical" evidence="2">
    <location>
        <begin position="3104"/>
        <end position="3127"/>
    </location>
</feature>
<accession>A0ABN8CD61</accession>
<feature type="compositionally biased region" description="Basic and acidic residues" evidence="1">
    <location>
        <begin position="3265"/>
        <end position="3274"/>
    </location>
</feature>
<feature type="compositionally biased region" description="Basic and acidic residues" evidence="1">
    <location>
        <begin position="76"/>
        <end position="89"/>
    </location>
</feature>
<feature type="compositionally biased region" description="Polar residues" evidence="1">
    <location>
        <begin position="1057"/>
        <end position="1098"/>
    </location>
</feature>
<feature type="compositionally biased region" description="Polar residues" evidence="1">
    <location>
        <begin position="2148"/>
        <end position="2189"/>
    </location>
</feature>
<feature type="compositionally biased region" description="Polar residues" evidence="1">
    <location>
        <begin position="585"/>
        <end position="626"/>
    </location>
</feature>
<feature type="transmembrane region" description="Helical" evidence="2">
    <location>
        <begin position="2785"/>
        <end position="2808"/>
    </location>
</feature>
<keyword evidence="2" id="KW-1133">Transmembrane helix</keyword>
<evidence type="ECO:0000313" key="4">
    <source>
        <dbReference type="EMBL" id="CAH0490348.1"/>
    </source>
</evidence>
<feature type="compositionally biased region" description="Polar residues" evidence="1">
    <location>
        <begin position="1510"/>
        <end position="1551"/>
    </location>
</feature>
<evidence type="ECO:0000259" key="3">
    <source>
        <dbReference type="Pfam" id="PF06011"/>
    </source>
</evidence>
<feature type="compositionally biased region" description="Low complexity" evidence="1">
    <location>
        <begin position="1291"/>
        <end position="1302"/>
    </location>
</feature>
<feature type="compositionally biased region" description="Low complexity" evidence="1">
    <location>
        <begin position="264"/>
        <end position="274"/>
    </location>
</feature>
<feature type="compositionally biased region" description="Polar residues" evidence="1">
    <location>
        <begin position="1325"/>
        <end position="1366"/>
    </location>
</feature>
<reference evidence="4 5" key="1">
    <citation type="submission" date="2021-11" db="EMBL/GenBank/DDBJ databases">
        <authorList>
            <person name="Islam A."/>
            <person name="Islam S."/>
            <person name="Flora M.S."/>
            <person name="Rahman M."/>
            <person name="Ziaur R.M."/>
            <person name="Epstein J.H."/>
            <person name="Hassan M."/>
            <person name="Klassen M."/>
            <person name="Woodard K."/>
            <person name="Webb A."/>
            <person name="Webby R.J."/>
            <person name="El Zowalaty M.E."/>
        </authorList>
    </citation>
    <scope>NUCLEOTIDE SEQUENCE [LARGE SCALE GENOMIC DNA]</scope>
    <source>
        <strain evidence="4">Pf1</strain>
    </source>
</reference>